<feature type="domain" description="BON" evidence="3">
    <location>
        <begin position="124"/>
        <end position="191"/>
    </location>
</feature>
<protein>
    <submittedName>
        <fullName evidence="5">BON domain-containing protein</fullName>
    </submittedName>
    <submittedName>
        <fullName evidence="4">Putative hemolysin</fullName>
    </submittedName>
</protein>
<evidence type="ECO:0000256" key="1">
    <source>
        <dbReference type="ARBA" id="ARBA00022729"/>
    </source>
</evidence>
<keyword evidence="1 2" id="KW-0732">Signal</keyword>
<reference evidence="4" key="1">
    <citation type="journal article" date="2017" name="J. Antimicrob. Chemother.">
        <title>Emergence and genomic analysis of MDR Laribacter hongkongensis strain HLGZ1 from Guangzhou, China.</title>
        <authorList>
            <person name="Wu H.K."/>
            <person name="Chen J.H."/>
            <person name="Yang L."/>
            <person name="Li A.R."/>
            <person name="Su D.H."/>
            <person name="Lin Y.P."/>
            <person name="Chen D.Q."/>
        </authorList>
    </citation>
    <scope>NUCLEOTIDE SEQUENCE</scope>
    <source>
        <strain evidence="4">HLGZ1</strain>
    </source>
</reference>
<dbReference type="SMART" id="SM00749">
    <property type="entry name" value="BON"/>
    <property type="match status" value="2"/>
</dbReference>
<evidence type="ECO:0000259" key="3">
    <source>
        <dbReference type="PROSITE" id="PS50914"/>
    </source>
</evidence>
<evidence type="ECO:0000313" key="5">
    <source>
        <dbReference type="EMBL" id="MCG9027346.1"/>
    </source>
</evidence>
<name>A0A248LN91_9NEIS</name>
<dbReference type="InterPro" id="IPR007055">
    <property type="entry name" value="BON_dom"/>
</dbReference>
<sequence>MQVTKSLGMAVAATILASQLAACVPLVAAGAGGAVLVGADRRSSGVYVDDQTTEVKLAQQVSSGYPAAHVNVTSYNRAVLLTGEVPDEATRAGVELLARGMPNVRDVYNKTVVAGASSLGDRLNDSTLTSKVKARMVQANLFSPNHVKVVSERGQVFLLGLVTQDEGAAAARIASETSGAQQVHTFFQYIDARTNQMLPATPAAQ</sequence>
<dbReference type="Pfam" id="PF04972">
    <property type="entry name" value="BON"/>
    <property type="match status" value="2"/>
</dbReference>
<reference evidence="4" key="3">
    <citation type="submission" date="2017-06" db="EMBL/GenBank/DDBJ databases">
        <authorList>
            <person name="Kim H.J."/>
            <person name="Triplett B.A."/>
        </authorList>
    </citation>
    <scope>NUCLEOTIDE SEQUENCE</scope>
    <source>
        <strain evidence="4">HLGZ1</strain>
    </source>
</reference>
<dbReference type="RefSeq" id="WP_172622985.1">
    <property type="nucleotide sequence ID" value="NZ_CP022115.1"/>
</dbReference>
<evidence type="ECO:0000313" key="7">
    <source>
        <dbReference type="Proteomes" id="UP001200247"/>
    </source>
</evidence>
<evidence type="ECO:0000313" key="6">
    <source>
        <dbReference type="Proteomes" id="UP000197424"/>
    </source>
</evidence>
<accession>A0A248LN91</accession>
<reference evidence="6" key="2">
    <citation type="submission" date="2017-06" db="EMBL/GenBank/DDBJ databases">
        <title>Whole genome sequence of Laribacter hongkongensis LHGZ1.</title>
        <authorList>
            <person name="Chen D."/>
            <person name="Wu H."/>
            <person name="Chen J."/>
        </authorList>
    </citation>
    <scope>NUCLEOTIDE SEQUENCE [LARGE SCALE GENOMIC DNA]</scope>
    <source>
        <strain evidence="6">LHGZ1</strain>
    </source>
</reference>
<dbReference type="PROSITE" id="PS50914">
    <property type="entry name" value="BON"/>
    <property type="match status" value="2"/>
</dbReference>
<dbReference type="Proteomes" id="UP001200247">
    <property type="component" value="Unassembled WGS sequence"/>
</dbReference>
<dbReference type="EMBL" id="JAJAXM010000053">
    <property type="protein sequence ID" value="MCG9027346.1"/>
    <property type="molecule type" value="Genomic_DNA"/>
</dbReference>
<dbReference type="EMBL" id="CP022115">
    <property type="protein sequence ID" value="ASJ26035.1"/>
    <property type="molecule type" value="Genomic_DNA"/>
</dbReference>
<reference evidence="5 7" key="4">
    <citation type="submission" date="2021-10" db="EMBL/GenBank/DDBJ databases">
        <title>Whole-genome sequencing analysis of Laribacter hongkongensis: virulence gene profiles, carbohydrate-active enzyme prediction, and antimicrobial resistance characterization.</title>
        <authorList>
            <person name="Yuan P."/>
            <person name="Zhan Y."/>
            <person name="Chen D."/>
        </authorList>
    </citation>
    <scope>NUCLEOTIDE SEQUENCE [LARGE SCALE GENOMIC DNA]</scope>
    <source>
        <strain evidence="5 7">W67</strain>
    </source>
</reference>
<dbReference type="Gene3D" id="3.30.1340.30">
    <property type="match status" value="1"/>
</dbReference>
<dbReference type="PANTHER" id="PTHR34606:SF4">
    <property type="entry name" value="OUTER MEMBRANE LIPOPROTEIN DOLP"/>
    <property type="match status" value="1"/>
</dbReference>
<gene>
    <name evidence="5" type="ORF">LH440_15880</name>
    <name evidence="4" type="ORF">LHGZ1_3204</name>
</gene>
<feature type="domain" description="BON" evidence="3">
    <location>
        <begin position="47"/>
        <end position="115"/>
    </location>
</feature>
<dbReference type="Proteomes" id="UP000197424">
    <property type="component" value="Chromosome"/>
</dbReference>
<dbReference type="PANTHER" id="PTHR34606">
    <property type="entry name" value="BON DOMAIN-CONTAINING PROTEIN"/>
    <property type="match status" value="1"/>
</dbReference>
<feature type="signal peptide" evidence="2">
    <location>
        <begin position="1"/>
        <end position="21"/>
    </location>
</feature>
<organism evidence="4 6">
    <name type="scientific">Laribacter hongkongensis</name>
    <dbReference type="NCBI Taxonomy" id="168471"/>
    <lineage>
        <taxon>Bacteria</taxon>
        <taxon>Pseudomonadati</taxon>
        <taxon>Pseudomonadota</taxon>
        <taxon>Betaproteobacteria</taxon>
        <taxon>Neisseriales</taxon>
        <taxon>Aquaspirillaceae</taxon>
        <taxon>Laribacter</taxon>
    </lineage>
</organism>
<dbReference type="InterPro" id="IPR051686">
    <property type="entry name" value="Lipoprotein_DolP"/>
</dbReference>
<proteinExistence type="predicted"/>
<evidence type="ECO:0000313" key="4">
    <source>
        <dbReference type="EMBL" id="ASJ26035.1"/>
    </source>
</evidence>
<dbReference type="AlphaFoldDB" id="A0A248LN91"/>
<feature type="chain" id="PRO_5044379216" evidence="2">
    <location>
        <begin position="22"/>
        <end position="205"/>
    </location>
</feature>
<evidence type="ECO:0000256" key="2">
    <source>
        <dbReference type="SAM" id="SignalP"/>
    </source>
</evidence>
<dbReference type="InterPro" id="IPR014004">
    <property type="entry name" value="Transpt-assoc_nodulatn_dom_bac"/>
</dbReference>